<dbReference type="AlphaFoldDB" id="A0A812E8X5"/>
<keyword evidence="2" id="KW-1185">Reference proteome</keyword>
<name>A0A812E8X5_ACAPH</name>
<comment type="caution">
    <text evidence="1">The sequence shown here is derived from an EMBL/GenBank/DDBJ whole genome shotgun (WGS) entry which is preliminary data.</text>
</comment>
<dbReference type="Proteomes" id="UP000597762">
    <property type="component" value="Unassembled WGS sequence"/>
</dbReference>
<gene>
    <name evidence="1" type="ORF">SPHA_66880</name>
</gene>
<accession>A0A812E8X5</accession>
<organism evidence="1 2">
    <name type="scientific">Acanthosepion pharaonis</name>
    <name type="common">Pharaoh cuttlefish</name>
    <name type="synonym">Sepia pharaonis</name>
    <dbReference type="NCBI Taxonomy" id="158019"/>
    <lineage>
        <taxon>Eukaryota</taxon>
        <taxon>Metazoa</taxon>
        <taxon>Spiralia</taxon>
        <taxon>Lophotrochozoa</taxon>
        <taxon>Mollusca</taxon>
        <taxon>Cephalopoda</taxon>
        <taxon>Coleoidea</taxon>
        <taxon>Decapodiformes</taxon>
        <taxon>Sepiida</taxon>
        <taxon>Sepiina</taxon>
        <taxon>Sepiidae</taxon>
        <taxon>Acanthosepion</taxon>
    </lineage>
</organism>
<evidence type="ECO:0000313" key="2">
    <source>
        <dbReference type="Proteomes" id="UP000597762"/>
    </source>
</evidence>
<evidence type="ECO:0000313" key="1">
    <source>
        <dbReference type="EMBL" id="CAE1316073.1"/>
    </source>
</evidence>
<proteinExistence type="predicted"/>
<reference evidence="1" key="1">
    <citation type="submission" date="2021-01" db="EMBL/GenBank/DDBJ databases">
        <authorList>
            <person name="Li R."/>
            <person name="Bekaert M."/>
        </authorList>
    </citation>
    <scope>NUCLEOTIDE SEQUENCE</scope>
    <source>
        <strain evidence="1">Farmed</strain>
    </source>
</reference>
<sequence length="198" mass="21554">MTLFSRTSNPFLPSIRVRVVPFSVVHLSPARTGPSQFTVSLCRTPPSLVPELVTSHAVWPQRPWVASIVCRAVMGLMPTILASPARQPISTWCGLVKPMTQILDSPIGNCLSLPVLFHLLFWVPYLDAVLLFHDYFGPTGVPTYTPSYSILESFAGPSCLYGCGQADWSPFRISPLRALSLSTSTYTSANKAGMGPLS</sequence>
<dbReference type="EMBL" id="CAHIKZ030004831">
    <property type="protein sequence ID" value="CAE1316073.1"/>
    <property type="molecule type" value="Genomic_DNA"/>
</dbReference>
<protein>
    <submittedName>
        <fullName evidence="1">Uncharacterized protein</fullName>
    </submittedName>
</protein>